<keyword evidence="18 26" id="KW-0675">Receptor</keyword>
<proteinExistence type="evidence at transcript level"/>
<dbReference type="PRINTS" id="PR01939">
    <property type="entry name" value="NTKRECEPTOR"/>
</dbReference>
<evidence type="ECO:0000256" key="1">
    <source>
        <dbReference type="ARBA" id="ARBA00004479"/>
    </source>
</evidence>
<dbReference type="Pfam" id="PF07714">
    <property type="entry name" value="PK_Tyr_Ser-Thr"/>
    <property type="match status" value="1"/>
</dbReference>
<dbReference type="GO" id="GO:0030154">
    <property type="term" value="P:cell differentiation"/>
    <property type="evidence" value="ECO:0007669"/>
    <property type="project" value="UniProtKB-KW"/>
</dbReference>
<dbReference type="SMART" id="SM00409">
    <property type="entry name" value="IG"/>
    <property type="match status" value="1"/>
</dbReference>
<feature type="domain" description="Protein kinase" evidence="30">
    <location>
        <begin position="530"/>
        <end position="819"/>
    </location>
</feature>
<evidence type="ECO:0000256" key="9">
    <source>
        <dbReference type="ARBA" id="ARBA00022741"/>
    </source>
</evidence>
<comment type="subcellular location">
    <subcellularLocation>
        <location evidence="1">Membrane</location>
        <topology evidence="1">Single-pass type I membrane protein</topology>
    </subcellularLocation>
</comment>
<comment type="similarity">
    <text evidence="26">Belongs to the protein kinase superfamily. Tyr protein kinase family. Insulin receptor subfamily.</text>
</comment>
<dbReference type="InterPro" id="IPR003598">
    <property type="entry name" value="Ig_sub2"/>
</dbReference>
<evidence type="ECO:0000256" key="7">
    <source>
        <dbReference type="ARBA" id="ARBA00022729"/>
    </source>
</evidence>
<accession>A0A165V919</accession>
<dbReference type="InterPro" id="IPR003599">
    <property type="entry name" value="Ig_sub"/>
</dbReference>
<dbReference type="InterPro" id="IPR013783">
    <property type="entry name" value="Ig-like_fold"/>
</dbReference>
<name>A0A165V919_PLADU</name>
<keyword evidence="16" id="KW-0829">Tyrosine-protein kinase</keyword>
<evidence type="ECO:0000256" key="4">
    <source>
        <dbReference type="ARBA" id="ARBA00022614"/>
    </source>
</evidence>
<evidence type="ECO:0000256" key="18">
    <source>
        <dbReference type="ARBA" id="ARBA00023170"/>
    </source>
</evidence>
<dbReference type="InterPro" id="IPR007110">
    <property type="entry name" value="Ig-like_dom"/>
</dbReference>
<evidence type="ECO:0000256" key="22">
    <source>
        <dbReference type="PIRSR" id="PIRSR620777-50"/>
    </source>
</evidence>
<dbReference type="Pfam" id="PF13855">
    <property type="entry name" value="LRR_8"/>
    <property type="match status" value="1"/>
</dbReference>
<keyword evidence="15 28" id="KW-0472">Membrane</keyword>
<dbReference type="Gene3D" id="3.80.10.10">
    <property type="entry name" value="Ribonuclease Inhibitor"/>
    <property type="match status" value="1"/>
</dbReference>
<dbReference type="PROSITE" id="PS00109">
    <property type="entry name" value="PROTEIN_KINASE_TYR"/>
    <property type="match status" value="1"/>
</dbReference>
<keyword evidence="12 23" id="KW-0067">ATP-binding</keyword>
<dbReference type="InterPro" id="IPR032675">
    <property type="entry name" value="LRR_dom_sf"/>
</dbReference>
<dbReference type="GO" id="GO:0005030">
    <property type="term" value="F:neurotrophin receptor activity"/>
    <property type="evidence" value="ECO:0007669"/>
    <property type="project" value="TreeGrafter"/>
</dbReference>
<keyword evidence="11" id="KW-0221">Differentiation</keyword>
<feature type="site" description="Interaction with PLCG1" evidence="24">
    <location>
        <position position="829"/>
    </location>
</feature>
<dbReference type="PROSITE" id="PS00239">
    <property type="entry name" value="RECEPTOR_TYR_KIN_II"/>
    <property type="match status" value="1"/>
</dbReference>
<evidence type="ECO:0000256" key="29">
    <source>
        <dbReference type="SAM" id="SignalP"/>
    </source>
</evidence>
<evidence type="ECO:0000256" key="13">
    <source>
        <dbReference type="ARBA" id="ARBA00022902"/>
    </source>
</evidence>
<keyword evidence="19" id="KW-0325">Glycoprotein</keyword>
<evidence type="ECO:0000256" key="27">
    <source>
        <dbReference type="SAM" id="MobiDB-lite"/>
    </source>
</evidence>
<keyword evidence="5" id="KW-0808">Transferase</keyword>
<feature type="signal peptide" evidence="29">
    <location>
        <begin position="1"/>
        <end position="16"/>
    </location>
</feature>
<evidence type="ECO:0000256" key="19">
    <source>
        <dbReference type="ARBA" id="ARBA00023180"/>
    </source>
</evidence>
<dbReference type="PRINTS" id="PR00109">
    <property type="entry name" value="TYRKINASE"/>
</dbReference>
<evidence type="ECO:0000256" key="3">
    <source>
        <dbReference type="ARBA" id="ARBA00022553"/>
    </source>
</evidence>
<sequence>MLEVLVLVTLTLITRATTFDLCDHACTCKPLSIRCAVGEQLERIPHVRSKSYMGNVTELIIEDQSALTSIGPDDLSPYKQLHKLTIRRCGLKGLAQSVFAHNRHLISMDLKDNEIELFPLSLTLHLHLQDLILDGNPLACNCSHKWLQLLQKKKLGVLGNSLTCVLDRQELALADVNITECQIPEIEVDPRRISINASSDITITCSLLKGSPTPELTWDVSEVVSNFTVESSISAEGRREETLMLNDVQVEDSGEIYCLATNEAGRTRRPVTITVYGPPKLLSFKFHANAFYISFTFEVIGAPTPELRWLKNGVPLHVEEKESMNLKIQEQTDYYVRGNLQFTNPPTNTHNGNYTLIVKNKYGIHNMTTKAIFLENSPVLSSGKPRTGPIRKLKPAPNTEGSSVEGMERDDHVTVMDDTEDLRRSDRKKTFIIAAAVASGLTLTLGLSLLFACCVRRYKRLKSDVRRQESPFQSMLPLRAMTASPHARQLFTRETMPLNAPHVLDNPNYLSKQEPFTGGASICHVKRKQIRFIRELGEGAFGRVYLGLCYALHDSEHPTMVAVKTLKETRMDDNRRDFDREAELLTTLHHENIVTFYGVCIDGEQMMMIFEYMENGDLNNFLRCHGPDALCLGKVPGVVVVSAGGDGATESAHKEPHFTLSIPQLLHVCKQIAAGVEYLASQHFVHRDLATRNCLVGDQLTVKIGDFGMSRDLYSTDYYRVGGHTMLPVRWMPPESILYRKFTVESDVWSFGVVLWEIFTYGKQPWYELSNHEVIQHIQVGKLLECPRVCPQDIFKIMLGCWQSHPHDRLTMAQIHKQLQHMCSNQPVYLDIIA</sequence>
<dbReference type="InterPro" id="IPR050122">
    <property type="entry name" value="RTK"/>
</dbReference>
<evidence type="ECO:0000256" key="23">
    <source>
        <dbReference type="PIRSR" id="PIRSR620777-51"/>
    </source>
</evidence>
<dbReference type="GO" id="GO:0007399">
    <property type="term" value="P:nervous system development"/>
    <property type="evidence" value="ECO:0007669"/>
    <property type="project" value="UniProtKB-KW"/>
</dbReference>
<evidence type="ECO:0000256" key="24">
    <source>
        <dbReference type="PIRSR" id="PIRSR620777-52"/>
    </source>
</evidence>
<dbReference type="PROSITE" id="PS50835">
    <property type="entry name" value="IG_LIKE"/>
    <property type="match status" value="1"/>
</dbReference>
<dbReference type="GO" id="GO:0005524">
    <property type="term" value="F:ATP binding"/>
    <property type="evidence" value="ECO:0007669"/>
    <property type="project" value="UniProtKB-UniRule"/>
</dbReference>
<evidence type="ECO:0000256" key="28">
    <source>
        <dbReference type="SAM" id="Phobius"/>
    </source>
</evidence>
<dbReference type="SUPFAM" id="SSF52058">
    <property type="entry name" value="L domain-like"/>
    <property type="match status" value="1"/>
</dbReference>
<dbReference type="SUPFAM" id="SSF56112">
    <property type="entry name" value="Protein kinase-like (PK-like)"/>
    <property type="match status" value="1"/>
</dbReference>
<evidence type="ECO:0000256" key="6">
    <source>
        <dbReference type="ARBA" id="ARBA00022692"/>
    </source>
</evidence>
<dbReference type="InterPro" id="IPR001245">
    <property type="entry name" value="Ser-Thr/Tyr_kinase_cat_dom"/>
</dbReference>
<dbReference type="InterPro" id="IPR013098">
    <property type="entry name" value="Ig_I-set"/>
</dbReference>
<dbReference type="AlphaFoldDB" id="A0A165V919"/>
<keyword evidence="7 29" id="KW-0732">Signal</keyword>
<evidence type="ECO:0000256" key="21">
    <source>
        <dbReference type="ARBA" id="ARBA00051243"/>
    </source>
</evidence>
<evidence type="ECO:0000256" key="10">
    <source>
        <dbReference type="ARBA" id="ARBA00022777"/>
    </source>
</evidence>
<evidence type="ECO:0000256" key="2">
    <source>
        <dbReference type="ARBA" id="ARBA00022473"/>
    </source>
</evidence>
<dbReference type="InterPro" id="IPR001611">
    <property type="entry name" value="Leu-rich_rpt"/>
</dbReference>
<keyword evidence="10" id="KW-0418">Kinase</keyword>
<dbReference type="InterPro" id="IPR011009">
    <property type="entry name" value="Kinase-like_dom_sf"/>
</dbReference>
<feature type="site" description="Interaction with SHC1" evidence="24">
    <location>
        <position position="509"/>
    </location>
</feature>
<comment type="catalytic activity">
    <reaction evidence="21 26">
        <text>L-tyrosyl-[protein] + ATP = O-phospho-L-tyrosyl-[protein] + ADP + H(+)</text>
        <dbReference type="Rhea" id="RHEA:10596"/>
        <dbReference type="Rhea" id="RHEA-COMP:10136"/>
        <dbReference type="Rhea" id="RHEA-COMP:20101"/>
        <dbReference type="ChEBI" id="CHEBI:15378"/>
        <dbReference type="ChEBI" id="CHEBI:30616"/>
        <dbReference type="ChEBI" id="CHEBI:46858"/>
        <dbReference type="ChEBI" id="CHEBI:61978"/>
        <dbReference type="ChEBI" id="CHEBI:456216"/>
        <dbReference type="EC" id="2.7.10.1"/>
    </reaction>
</comment>
<protein>
    <recommendedName>
        <fullName evidence="26">Tyrosine-protein kinase receptor</fullName>
        <ecNumber evidence="26">2.7.10.1</ecNumber>
    </recommendedName>
</protein>
<feature type="domain" description="Ig-like" evidence="31">
    <location>
        <begin position="184"/>
        <end position="274"/>
    </location>
</feature>
<dbReference type="InterPro" id="IPR017441">
    <property type="entry name" value="Protein_kinase_ATP_BS"/>
</dbReference>
<dbReference type="EC" id="2.7.10.1" evidence="26"/>
<dbReference type="InterPro" id="IPR008266">
    <property type="entry name" value="Tyr_kinase_AS"/>
</dbReference>
<keyword evidence="14 28" id="KW-1133">Transmembrane helix</keyword>
<keyword evidence="3 26" id="KW-0597">Phosphoprotein</keyword>
<keyword evidence="9 23" id="KW-0547">Nucleotide-binding</keyword>
<evidence type="ECO:0000259" key="30">
    <source>
        <dbReference type="PROSITE" id="PS50011"/>
    </source>
</evidence>
<evidence type="ECO:0000256" key="15">
    <source>
        <dbReference type="ARBA" id="ARBA00023136"/>
    </source>
</evidence>
<keyword evidence="20" id="KW-0393">Immunoglobulin domain</keyword>
<dbReference type="SUPFAM" id="SSF48726">
    <property type="entry name" value="Immunoglobulin"/>
    <property type="match status" value="2"/>
</dbReference>
<evidence type="ECO:0000256" key="20">
    <source>
        <dbReference type="ARBA" id="ARBA00023319"/>
    </source>
</evidence>
<feature type="binding site" evidence="23">
    <location>
        <begin position="536"/>
        <end position="544"/>
    </location>
    <ligand>
        <name>ATP</name>
        <dbReference type="ChEBI" id="CHEBI:30616"/>
    </ligand>
</feature>
<feature type="transmembrane region" description="Helical" evidence="28">
    <location>
        <begin position="431"/>
        <end position="453"/>
    </location>
</feature>
<evidence type="ECO:0000256" key="5">
    <source>
        <dbReference type="ARBA" id="ARBA00022679"/>
    </source>
</evidence>
<feature type="region of interest" description="Disordered" evidence="27">
    <location>
        <begin position="384"/>
        <end position="405"/>
    </location>
</feature>
<feature type="active site" description="Proton acceptor" evidence="22">
    <location>
        <position position="688"/>
    </location>
</feature>
<dbReference type="SMART" id="SM00219">
    <property type="entry name" value="TyrKc"/>
    <property type="match status" value="1"/>
</dbReference>
<keyword evidence="6 26" id="KW-0812">Transmembrane</keyword>
<dbReference type="InterPro" id="IPR020777">
    <property type="entry name" value="NTRK"/>
</dbReference>
<evidence type="ECO:0000256" key="12">
    <source>
        <dbReference type="ARBA" id="ARBA00022840"/>
    </source>
</evidence>
<evidence type="ECO:0000256" key="17">
    <source>
        <dbReference type="ARBA" id="ARBA00023157"/>
    </source>
</evidence>
<dbReference type="InterPro" id="IPR000719">
    <property type="entry name" value="Prot_kinase_dom"/>
</dbReference>
<dbReference type="PROSITE" id="PS00107">
    <property type="entry name" value="PROTEIN_KINASE_ATP"/>
    <property type="match status" value="1"/>
</dbReference>
<dbReference type="InterPro" id="IPR002011">
    <property type="entry name" value="Tyr_kinase_rcpt_2_CS"/>
</dbReference>
<dbReference type="FunFam" id="1.10.510.10:FF:000034">
    <property type="entry name" value="Tyrosine-protein kinase receptor"/>
    <property type="match status" value="1"/>
</dbReference>
<dbReference type="SMART" id="SM00408">
    <property type="entry name" value="IGc2"/>
    <property type="match status" value="1"/>
</dbReference>
<keyword evidence="17" id="KW-1015">Disulfide bond</keyword>
<dbReference type="Gene3D" id="1.10.510.10">
    <property type="entry name" value="Transferase(Phosphotransferase) domain 1"/>
    <property type="match status" value="1"/>
</dbReference>
<dbReference type="GO" id="GO:0043235">
    <property type="term" value="C:receptor complex"/>
    <property type="evidence" value="ECO:0007669"/>
    <property type="project" value="TreeGrafter"/>
</dbReference>
<evidence type="ECO:0000256" key="25">
    <source>
        <dbReference type="PROSITE-ProRule" id="PRU10141"/>
    </source>
</evidence>
<evidence type="ECO:0000256" key="14">
    <source>
        <dbReference type="ARBA" id="ARBA00022989"/>
    </source>
</evidence>
<dbReference type="GO" id="GO:0010976">
    <property type="term" value="P:positive regulation of neuron projection development"/>
    <property type="evidence" value="ECO:0007669"/>
    <property type="project" value="TreeGrafter"/>
</dbReference>
<dbReference type="Gene3D" id="3.30.200.20">
    <property type="entry name" value="Phosphorylase Kinase, domain 1"/>
    <property type="match status" value="1"/>
</dbReference>
<dbReference type="InterPro" id="IPR036179">
    <property type="entry name" value="Ig-like_dom_sf"/>
</dbReference>
<organism evidence="32">
    <name type="scientific">Platynereis dumerilii</name>
    <name type="common">Dumeril's clam worm</name>
    <dbReference type="NCBI Taxonomy" id="6359"/>
    <lineage>
        <taxon>Eukaryota</taxon>
        <taxon>Metazoa</taxon>
        <taxon>Spiralia</taxon>
        <taxon>Lophotrochozoa</taxon>
        <taxon>Annelida</taxon>
        <taxon>Polychaeta</taxon>
        <taxon>Errantia</taxon>
        <taxon>Phyllodocida</taxon>
        <taxon>Nereididae</taxon>
        <taxon>Platynereis</taxon>
    </lineage>
</organism>
<keyword evidence="2" id="KW-0217">Developmental protein</keyword>
<dbReference type="FunFam" id="3.30.200.20:FF:000033">
    <property type="entry name" value="Tyrosine-protein kinase receptor"/>
    <property type="match status" value="1"/>
</dbReference>
<evidence type="ECO:0000256" key="26">
    <source>
        <dbReference type="RuleBase" id="RU000312"/>
    </source>
</evidence>
<keyword evidence="13" id="KW-0524">Neurogenesis</keyword>
<keyword evidence="8" id="KW-0677">Repeat</keyword>
<dbReference type="Gene3D" id="2.60.40.10">
    <property type="entry name" value="Immunoglobulins"/>
    <property type="match status" value="2"/>
</dbReference>
<evidence type="ECO:0000313" key="32">
    <source>
        <dbReference type="EMBL" id="AMZ00105.1"/>
    </source>
</evidence>
<keyword evidence="4" id="KW-0433">Leucine-rich repeat</keyword>
<dbReference type="GO" id="GO:0051897">
    <property type="term" value="P:positive regulation of phosphatidylinositol 3-kinase/protein kinase B signal transduction"/>
    <property type="evidence" value="ECO:0007669"/>
    <property type="project" value="TreeGrafter"/>
</dbReference>
<feature type="binding site" evidence="23 25">
    <location>
        <position position="564"/>
    </location>
    <ligand>
        <name>ATP</name>
        <dbReference type="ChEBI" id="CHEBI:30616"/>
    </ligand>
</feature>
<dbReference type="PANTHER" id="PTHR24416">
    <property type="entry name" value="TYROSINE-PROTEIN KINASE RECEPTOR"/>
    <property type="match status" value="1"/>
</dbReference>
<dbReference type="PANTHER" id="PTHR24416:SF614">
    <property type="entry name" value="PROTEIN KINASE DOMAIN-CONTAINING PROTEIN"/>
    <property type="match status" value="1"/>
</dbReference>
<dbReference type="Pfam" id="PF07679">
    <property type="entry name" value="I-set"/>
    <property type="match status" value="1"/>
</dbReference>
<dbReference type="GO" id="GO:0007169">
    <property type="term" value="P:cell surface receptor protein tyrosine kinase signaling pathway"/>
    <property type="evidence" value="ECO:0007669"/>
    <property type="project" value="InterPro"/>
</dbReference>
<dbReference type="GO" id="GO:1990090">
    <property type="term" value="P:cellular response to nerve growth factor stimulus"/>
    <property type="evidence" value="ECO:0007669"/>
    <property type="project" value="TreeGrafter"/>
</dbReference>
<dbReference type="PROSITE" id="PS50011">
    <property type="entry name" value="PROTEIN_KINASE_DOM"/>
    <property type="match status" value="1"/>
</dbReference>
<dbReference type="GO" id="GO:0004714">
    <property type="term" value="F:transmembrane receptor protein tyrosine kinase activity"/>
    <property type="evidence" value="ECO:0007669"/>
    <property type="project" value="UniProtKB-EC"/>
</dbReference>
<evidence type="ECO:0000256" key="11">
    <source>
        <dbReference type="ARBA" id="ARBA00022782"/>
    </source>
</evidence>
<feature type="chain" id="PRO_5007868011" description="Tyrosine-protein kinase receptor" evidence="29">
    <location>
        <begin position="17"/>
        <end position="834"/>
    </location>
</feature>
<reference evidence="32" key="1">
    <citation type="journal article" date="2016" name="Biomed. Res. Int.">
        <title>Neurotrophin, p75, and Trk Signaling Module in the Developing Nervous System of the Marine Annelid Platynereis dumerilii.</title>
        <authorList>
            <person name="Lauri A."/>
            <person name="Bertucci P."/>
            <person name="Arendt D."/>
        </authorList>
    </citation>
    <scope>NUCLEOTIDE SEQUENCE</scope>
</reference>
<dbReference type="InterPro" id="IPR020635">
    <property type="entry name" value="Tyr_kinase_cat_dom"/>
</dbReference>
<evidence type="ECO:0000256" key="8">
    <source>
        <dbReference type="ARBA" id="ARBA00022737"/>
    </source>
</evidence>
<dbReference type="GO" id="GO:0030424">
    <property type="term" value="C:axon"/>
    <property type="evidence" value="ECO:0007669"/>
    <property type="project" value="TreeGrafter"/>
</dbReference>
<evidence type="ECO:0000259" key="31">
    <source>
        <dbReference type="PROSITE" id="PS50835"/>
    </source>
</evidence>
<dbReference type="EMBL" id="KU206573">
    <property type="protein sequence ID" value="AMZ00105.1"/>
    <property type="molecule type" value="mRNA"/>
</dbReference>
<evidence type="ECO:0000256" key="16">
    <source>
        <dbReference type="ARBA" id="ARBA00023137"/>
    </source>
</evidence>
<dbReference type="GO" id="GO:0005886">
    <property type="term" value="C:plasma membrane"/>
    <property type="evidence" value="ECO:0007669"/>
    <property type="project" value="InterPro"/>
</dbReference>
<dbReference type="GO" id="GO:0043121">
    <property type="term" value="F:neurotrophin binding"/>
    <property type="evidence" value="ECO:0007669"/>
    <property type="project" value="TreeGrafter"/>
</dbReference>